<reference evidence="2" key="1">
    <citation type="journal article" date="2015" name="Nature">
        <title>Complex archaea that bridge the gap between prokaryotes and eukaryotes.</title>
        <authorList>
            <person name="Spang A."/>
            <person name="Saw J.H."/>
            <person name="Jorgensen S.L."/>
            <person name="Zaremba-Niedzwiedzka K."/>
            <person name="Martijn J."/>
            <person name="Lind A.E."/>
            <person name="van Eijk R."/>
            <person name="Schleper C."/>
            <person name="Guy L."/>
            <person name="Ettema T.J."/>
        </authorList>
    </citation>
    <scope>NUCLEOTIDE SEQUENCE</scope>
</reference>
<organism evidence="2">
    <name type="scientific">marine sediment metagenome</name>
    <dbReference type="NCBI Taxonomy" id="412755"/>
    <lineage>
        <taxon>unclassified sequences</taxon>
        <taxon>metagenomes</taxon>
        <taxon>ecological metagenomes</taxon>
    </lineage>
</organism>
<sequence length="32" mass="3665">MRNEAASNLRRRAHEARLGEGARKEEEETSPL</sequence>
<accession>A0A0F9D4H8</accession>
<feature type="non-terminal residue" evidence="2">
    <location>
        <position position="32"/>
    </location>
</feature>
<name>A0A0F9D4H8_9ZZZZ</name>
<dbReference type="AlphaFoldDB" id="A0A0F9D4H8"/>
<evidence type="ECO:0000313" key="2">
    <source>
        <dbReference type="EMBL" id="KKL48576.1"/>
    </source>
</evidence>
<proteinExistence type="predicted"/>
<feature type="region of interest" description="Disordered" evidence="1">
    <location>
        <begin position="1"/>
        <end position="32"/>
    </location>
</feature>
<evidence type="ECO:0000256" key="1">
    <source>
        <dbReference type="SAM" id="MobiDB-lite"/>
    </source>
</evidence>
<dbReference type="EMBL" id="LAZR01033271">
    <property type="protein sequence ID" value="KKL48576.1"/>
    <property type="molecule type" value="Genomic_DNA"/>
</dbReference>
<gene>
    <name evidence="2" type="ORF">LCGC14_2324110</name>
</gene>
<comment type="caution">
    <text evidence="2">The sequence shown here is derived from an EMBL/GenBank/DDBJ whole genome shotgun (WGS) entry which is preliminary data.</text>
</comment>
<feature type="compositionally biased region" description="Basic and acidic residues" evidence="1">
    <location>
        <begin position="15"/>
        <end position="26"/>
    </location>
</feature>
<protein>
    <submittedName>
        <fullName evidence="2">Uncharacterized protein</fullName>
    </submittedName>
</protein>